<gene>
    <name evidence="4" type="ORF">K461DRAFT_296585</name>
</gene>
<dbReference type="PANTHER" id="PTHR31996:SF2">
    <property type="entry name" value="COILED-COIL DOMAIN-CONTAINING PROTEIN 115"/>
    <property type="match status" value="1"/>
</dbReference>
<proteinExistence type="predicted"/>
<dbReference type="GO" id="GO:0070072">
    <property type="term" value="P:vacuolar proton-transporting V-type ATPase complex assembly"/>
    <property type="evidence" value="ECO:0007669"/>
    <property type="project" value="InterPro"/>
</dbReference>
<evidence type="ECO:0000313" key="5">
    <source>
        <dbReference type="Proteomes" id="UP000799439"/>
    </source>
</evidence>
<dbReference type="Pfam" id="PF21730">
    <property type="entry name" value="Vma22_CCDC115"/>
    <property type="match status" value="1"/>
</dbReference>
<evidence type="ECO:0000256" key="2">
    <source>
        <dbReference type="SAM" id="Coils"/>
    </source>
</evidence>
<dbReference type="GO" id="GO:1990871">
    <property type="term" value="C:Vma12-Vma22 assembly complex"/>
    <property type="evidence" value="ECO:0007669"/>
    <property type="project" value="TreeGrafter"/>
</dbReference>
<protein>
    <recommendedName>
        <fullName evidence="1">Vacuolar ATPase assembly protein VMA22</fullName>
    </recommendedName>
</protein>
<dbReference type="PANTHER" id="PTHR31996">
    <property type="entry name" value="COILED-COIL DOMAIN-CONTAINING PROTEIN 115"/>
    <property type="match status" value="1"/>
</dbReference>
<feature type="region of interest" description="Disordered" evidence="3">
    <location>
        <begin position="132"/>
        <end position="166"/>
    </location>
</feature>
<organism evidence="4 5">
    <name type="scientific">Myriangium duriaei CBS 260.36</name>
    <dbReference type="NCBI Taxonomy" id="1168546"/>
    <lineage>
        <taxon>Eukaryota</taxon>
        <taxon>Fungi</taxon>
        <taxon>Dikarya</taxon>
        <taxon>Ascomycota</taxon>
        <taxon>Pezizomycotina</taxon>
        <taxon>Dothideomycetes</taxon>
        <taxon>Dothideomycetidae</taxon>
        <taxon>Myriangiales</taxon>
        <taxon>Myriangiaceae</taxon>
        <taxon>Myriangium</taxon>
    </lineage>
</organism>
<feature type="coiled-coil region" evidence="2">
    <location>
        <begin position="200"/>
        <end position="227"/>
    </location>
</feature>
<keyword evidence="2" id="KW-0175">Coiled coil</keyword>
<dbReference type="Proteomes" id="UP000799439">
    <property type="component" value="Unassembled WGS sequence"/>
</dbReference>
<evidence type="ECO:0000256" key="1">
    <source>
        <dbReference type="ARBA" id="ARBA00093634"/>
    </source>
</evidence>
<dbReference type="InterPro" id="IPR040357">
    <property type="entry name" value="Vma22/CCDC115"/>
</dbReference>
<accession>A0A9P4MDP4</accession>
<dbReference type="AlphaFoldDB" id="A0A9P4MDP4"/>
<dbReference type="OrthoDB" id="408631at2759"/>
<sequence>MPAPALMGPPPRQTPINTDFRMEDSSHPTKDIVDAGENHGDAASLRAKLEDLWTRFLIVLEQYSAAQKSISALCSSGTFSLAQANFKNSTGARYGPGHFDQRMQASTRVKLGEDAGALKVVSDLSLGMQKQGLEQPAEFPTPDEEIQSQQDGRTETSGAQAGDPSTVHNPLKWFGILVPSQLRTCQRNYLELVTTPLSEAVMASRELRRLEVDIRRLRKDIRKAERSEPGAPAK</sequence>
<reference evidence="4" key="1">
    <citation type="journal article" date="2020" name="Stud. Mycol.">
        <title>101 Dothideomycetes genomes: a test case for predicting lifestyles and emergence of pathogens.</title>
        <authorList>
            <person name="Haridas S."/>
            <person name="Albert R."/>
            <person name="Binder M."/>
            <person name="Bloem J."/>
            <person name="Labutti K."/>
            <person name="Salamov A."/>
            <person name="Andreopoulos B."/>
            <person name="Baker S."/>
            <person name="Barry K."/>
            <person name="Bills G."/>
            <person name="Bluhm B."/>
            <person name="Cannon C."/>
            <person name="Castanera R."/>
            <person name="Culley D."/>
            <person name="Daum C."/>
            <person name="Ezra D."/>
            <person name="Gonzalez J."/>
            <person name="Henrissat B."/>
            <person name="Kuo A."/>
            <person name="Liang C."/>
            <person name="Lipzen A."/>
            <person name="Lutzoni F."/>
            <person name="Magnuson J."/>
            <person name="Mondo S."/>
            <person name="Nolan M."/>
            <person name="Ohm R."/>
            <person name="Pangilinan J."/>
            <person name="Park H.-J."/>
            <person name="Ramirez L."/>
            <person name="Alfaro M."/>
            <person name="Sun H."/>
            <person name="Tritt A."/>
            <person name="Yoshinaga Y."/>
            <person name="Zwiers L.-H."/>
            <person name="Turgeon B."/>
            <person name="Goodwin S."/>
            <person name="Spatafora J."/>
            <person name="Crous P."/>
            <person name="Grigoriev I."/>
        </authorList>
    </citation>
    <scope>NUCLEOTIDE SEQUENCE</scope>
    <source>
        <strain evidence="4">CBS 260.36</strain>
    </source>
</reference>
<evidence type="ECO:0000256" key="3">
    <source>
        <dbReference type="SAM" id="MobiDB-lite"/>
    </source>
</evidence>
<dbReference type="EMBL" id="ML996090">
    <property type="protein sequence ID" value="KAF2150210.1"/>
    <property type="molecule type" value="Genomic_DNA"/>
</dbReference>
<feature type="compositionally biased region" description="Polar residues" evidence="3">
    <location>
        <begin position="147"/>
        <end position="159"/>
    </location>
</feature>
<comment type="caution">
    <text evidence="4">The sequence shown here is derived from an EMBL/GenBank/DDBJ whole genome shotgun (WGS) entry which is preliminary data.</text>
</comment>
<keyword evidence="5" id="KW-1185">Reference proteome</keyword>
<dbReference type="GO" id="GO:0051082">
    <property type="term" value="F:unfolded protein binding"/>
    <property type="evidence" value="ECO:0007669"/>
    <property type="project" value="TreeGrafter"/>
</dbReference>
<evidence type="ECO:0000313" key="4">
    <source>
        <dbReference type="EMBL" id="KAF2150210.1"/>
    </source>
</evidence>
<name>A0A9P4MDP4_9PEZI</name>